<dbReference type="GO" id="GO:0003677">
    <property type="term" value="F:DNA binding"/>
    <property type="evidence" value="ECO:0007669"/>
    <property type="project" value="InterPro"/>
</dbReference>
<organism evidence="2">
    <name type="scientific">Streptomyces sp. SID12501</name>
    <dbReference type="NCBI Taxonomy" id="2706042"/>
    <lineage>
        <taxon>Bacteria</taxon>
        <taxon>Bacillati</taxon>
        <taxon>Actinomycetota</taxon>
        <taxon>Actinomycetes</taxon>
        <taxon>Kitasatosporales</taxon>
        <taxon>Streptomycetaceae</taxon>
        <taxon>Streptomyces</taxon>
    </lineage>
</organism>
<comment type="caution">
    <text evidence="2">The sequence shown here is derived from an EMBL/GenBank/DDBJ whole genome shotgun (WGS) entry which is preliminary data.</text>
</comment>
<dbReference type="CDD" id="cd00093">
    <property type="entry name" value="HTH_XRE"/>
    <property type="match status" value="1"/>
</dbReference>
<dbReference type="InterPro" id="IPR001387">
    <property type="entry name" value="Cro/C1-type_HTH"/>
</dbReference>
<protein>
    <submittedName>
        <fullName evidence="2">Helix-turn-helix transcriptional regulator</fullName>
    </submittedName>
</protein>
<evidence type="ECO:0000259" key="1">
    <source>
        <dbReference type="PROSITE" id="PS50943"/>
    </source>
</evidence>
<accession>A0A6B3C1V7</accession>
<dbReference type="PROSITE" id="PS50943">
    <property type="entry name" value="HTH_CROC1"/>
    <property type="match status" value="1"/>
</dbReference>
<dbReference type="RefSeq" id="WP_164320301.1">
    <property type="nucleotide sequence ID" value="NZ_JAAGLU010000032.1"/>
</dbReference>
<proteinExistence type="predicted"/>
<name>A0A6B3C1V7_9ACTN</name>
<dbReference type="Pfam" id="PF01381">
    <property type="entry name" value="HTH_3"/>
    <property type="match status" value="1"/>
</dbReference>
<dbReference type="InterPro" id="IPR010982">
    <property type="entry name" value="Lambda_DNA-bd_dom_sf"/>
</dbReference>
<dbReference type="Gene3D" id="1.10.260.40">
    <property type="entry name" value="lambda repressor-like DNA-binding domains"/>
    <property type="match status" value="1"/>
</dbReference>
<dbReference type="EMBL" id="JAAGLU010000032">
    <property type="protein sequence ID" value="NEC90446.1"/>
    <property type="molecule type" value="Genomic_DNA"/>
</dbReference>
<evidence type="ECO:0000313" key="2">
    <source>
        <dbReference type="EMBL" id="NEC90446.1"/>
    </source>
</evidence>
<dbReference type="SMART" id="SM00530">
    <property type="entry name" value="HTH_XRE"/>
    <property type="match status" value="1"/>
</dbReference>
<gene>
    <name evidence="2" type="ORF">G3I71_32640</name>
</gene>
<sequence length="80" mass="8965">MSTEHTLVRSNPPIRAVRAARGLTLRTVAQRSGIDPGHLSKVERGEKQLSIESLYRLAVVLDLRELSQLLKPYISERESA</sequence>
<dbReference type="AlphaFoldDB" id="A0A6B3C1V7"/>
<reference evidence="2" key="1">
    <citation type="submission" date="2020-01" db="EMBL/GenBank/DDBJ databases">
        <title>Insect and environment-associated Actinomycetes.</title>
        <authorList>
            <person name="Currrie C."/>
            <person name="Chevrette M."/>
            <person name="Carlson C."/>
            <person name="Stubbendieck R."/>
            <person name="Wendt-Pienkowski E."/>
        </authorList>
    </citation>
    <scope>NUCLEOTIDE SEQUENCE</scope>
    <source>
        <strain evidence="2">SID12501</strain>
    </source>
</reference>
<feature type="domain" description="HTH cro/C1-type" evidence="1">
    <location>
        <begin position="14"/>
        <end position="69"/>
    </location>
</feature>
<dbReference type="SUPFAM" id="SSF47413">
    <property type="entry name" value="lambda repressor-like DNA-binding domains"/>
    <property type="match status" value="1"/>
</dbReference>